<evidence type="ECO:0000313" key="8">
    <source>
        <dbReference type="EMBL" id="SHN76947.1"/>
    </source>
</evidence>
<feature type="region of interest" description="Disordered" evidence="5">
    <location>
        <begin position="190"/>
        <end position="232"/>
    </location>
</feature>
<dbReference type="AlphaFoldDB" id="A0A1M7U241"/>
<feature type="domain" description="Phage capsid-like C-terminal" evidence="7">
    <location>
        <begin position="372"/>
        <end position="635"/>
    </location>
</feature>
<gene>
    <name evidence="8" type="ORF">SAMN05216200_11425</name>
</gene>
<evidence type="ECO:0000256" key="1">
    <source>
        <dbReference type="ARBA" id="ARBA00004328"/>
    </source>
</evidence>
<dbReference type="Proteomes" id="UP000184066">
    <property type="component" value="Unassembled WGS sequence"/>
</dbReference>
<evidence type="ECO:0000256" key="4">
    <source>
        <dbReference type="ARBA" id="ARBA00022801"/>
    </source>
</evidence>
<dbReference type="Gene3D" id="3.30.2400.10">
    <property type="entry name" value="Major capsid protein gp5"/>
    <property type="match status" value="1"/>
</dbReference>
<dbReference type="Pfam" id="PF05065">
    <property type="entry name" value="Phage_capsid"/>
    <property type="match status" value="1"/>
</dbReference>
<name>A0A1M7U241_9RHOB</name>
<evidence type="ECO:0000256" key="3">
    <source>
        <dbReference type="ARBA" id="ARBA00022670"/>
    </source>
</evidence>
<protein>
    <submittedName>
        <fullName evidence="8">Phage prohead protease, HK97 family/phage major capsid protein, HK97 family,TIGR01554</fullName>
    </submittedName>
</protein>
<dbReference type="InterPro" id="IPR054613">
    <property type="entry name" value="Peptidase_S78_dom"/>
</dbReference>
<sequence>MNEIRMPARAFRGGAIIDAGRDGDPRRVTLSFSSEEPVLRAFGWEVLGHDAGEVDLGRIGSGSAPLLMDHRADLEHQVGVIESAEVSGGRGRAVVRFGTSARAAEVMARVKDGEVSAVSVGYAIKAVEQAGEREGAPVFRATKWQPMEISLVAIPADPSVGVGRAAGAAGAAGAENETIILKLKGDDMTARNTNAGAPEAAAPNAPAPAAPAAAASRAAPAEPGAPRADDVRKAERERIANITATGRQFDLPADMVEAAIRDGDTVAAFQSRVLDHLGAGSAEATRAGAARIGMTAGEVRQFSFVRALRYLADTGNARARDAAAFELEVSEAAAKAAGREAQGIMVPQDVLAEGFGATRASDMAAGAAATGGDLIATGLLSGSFIDILRATAILPRLGVRTLSNLSGNIAIPRQSGSVTAYWVGEDTGPTNSGVTVDQVPMTPHTLGALTEISRKLLIQSSVDVESMIRADIAAQMALAIDSCGLNGAASADAPDGLADQAGLLSTTFAAESPDYAETVGMWAQVANANAAVGSLGYALNPLQVAALMTTPKFAAGDTPIMAGRGALNGFTAADSNQVAAGDVWFGNWSDFVIGLWSGLDLTVDPYSRSSTGAVRVVAFQDVDFAVRHPESFIRGVGTATP</sequence>
<dbReference type="InterPro" id="IPR054612">
    <property type="entry name" value="Phage_capsid-like_C"/>
</dbReference>
<evidence type="ECO:0000256" key="5">
    <source>
        <dbReference type="SAM" id="MobiDB-lite"/>
    </source>
</evidence>
<keyword evidence="2" id="KW-1188">Viral release from host cell</keyword>
<keyword evidence="4" id="KW-0378">Hydrolase</keyword>
<dbReference type="GO" id="GO:0006508">
    <property type="term" value="P:proteolysis"/>
    <property type="evidence" value="ECO:0007669"/>
    <property type="project" value="UniProtKB-KW"/>
</dbReference>
<keyword evidence="9" id="KW-1185">Reference proteome</keyword>
<keyword evidence="3 8" id="KW-0645">Protease</keyword>
<evidence type="ECO:0000259" key="6">
    <source>
        <dbReference type="Pfam" id="PF04586"/>
    </source>
</evidence>
<organism evidence="8 9">
    <name type="scientific">Oceanicella actignis</name>
    <dbReference type="NCBI Taxonomy" id="1189325"/>
    <lineage>
        <taxon>Bacteria</taxon>
        <taxon>Pseudomonadati</taxon>
        <taxon>Pseudomonadota</taxon>
        <taxon>Alphaproteobacteria</taxon>
        <taxon>Rhodobacterales</taxon>
        <taxon>Paracoccaceae</taxon>
        <taxon>Oceanicella</taxon>
    </lineage>
</organism>
<proteinExistence type="predicted"/>
<dbReference type="EMBL" id="FRDL01000014">
    <property type="protein sequence ID" value="SHN76947.1"/>
    <property type="molecule type" value="Genomic_DNA"/>
</dbReference>
<feature type="domain" description="Prohead serine protease" evidence="6">
    <location>
        <begin position="92"/>
        <end position="158"/>
    </location>
</feature>
<evidence type="ECO:0000256" key="2">
    <source>
        <dbReference type="ARBA" id="ARBA00022612"/>
    </source>
</evidence>
<evidence type="ECO:0000313" key="9">
    <source>
        <dbReference type="Proteomes" id="UP000184066"/>
    </source>
</evidence>
<comment type="subcellular location">
    <subcellularLocation>
        <location evidence="1">Virion</location>
    </subcellularLocation>
</comment>
<evidence type="ECO:0000259" key="7">
    <source>
        <dbReference type="Pfam" id="PF05065"/>
    </source>
</evidence>
<dbReference type="GO" id="GO:0008233">
    <property type="term" value="F:peptidase activity"/>
    <property type="evidence" value="ECO:0007669"/>
    <property type="project" value="UniProtKB-KW"/>
</dbReference>
<feature type="compositionally biased region" description="Low complexity" evidence="5">
    <location>
        <begin position="210"/>
        <end position="226"/>
    </location>
</feature>
<dbReference type="Pfam" id="PF04586">
    <property type="entry name" value="Peptidase_S78"/>
    <property type="match status" value="1"/>
</dbReference>
<accession>A0A1M7U241</accession>
<reference evidence="8 9" key="1">
    <citation type="submission" date="2016-12" db="EMBL/GenBank/DDBJ databases">
        <authorList>
            <person name="Song W.-J."/>
            <person name="Kurnit D.M."/>
        </authorList>
    </citation>
    <scope>NUCLEOTIDE SEQUENCE [LARGE SCALE GENOMIC DNA]</scope>
    <source>
        <strain evidence="8 9">CGMCC 1.10808</strain>
    </source>
</reference>
<dbReference type="Gene3D" id="3.30.2320.10">
    <property type="entry name" value="hypothetical protein PF0899 domain"/>
    <property type="match status" value="1"/>
</dbReference>
<feature type="compositionally biased region" description="Low complexity" evidence="5">
    <location>
        <begin position="194"/>
        <end position="204"/>
    </location>
</feature>
<dbReference type="SUPFAM" id="SSF56563">
    <property type="entry name" value="Major capsid protein gp5"/>
    <property type="match status" value="1"/>
</dbReference>
<dbReference type="STRING" id="1189325.SAMN04488119_101397"/>
<dbReference type="NCBIfam" id="TIGR01554">
    <property type="entry name" value="major_cap_HK97"/>
    <property type="match status" value="1"/>
</dbReference>
<dbReference type="InterPro" id="IPR024455">
    <property type="entry name" value="Phage_capsid"/>
</dbReference>